<protein>
    <recommendedName>
        <fullName evidence="5">Transmembrane protein</fullName>
    </recommendedName>
</protein>
<dbReference type="EMBL" id="JAUUTY010000006">
    <property type="protein sequence ID" value="KAK1619644.1"/>
    <property type="molecule type" value="Genomic_DNA"/>
</dbReference>
<keyword evidence="4" id="KW-1185">Reference proteome</keyword>
<evidence type="ECO:0000313" key="4">
    <source>
        <dbReference type="Proteomes" id="UP001231189"/>
    </source>
</evidence>
<evidence type="ECO:0000313" key="3">
    <source>
        <dbReference type="EMBL" id="KAK1619644.1"/>
    </source>
</evidence>
<feature type="transmembrane region" description="Helical" evidence="2">
    <location>
        <begin position="78"/>
        <end position="98"/>
    </location>
</feature>
<evidence type="ECO:0008006" key="5">
    <source>
        <dbReference type="Google" id="ProtNLM"/>
    </source>
</evidence>
<evidence type="ECO:0000256" key="2">
    <source>
        <dbReference type="SAM" id="Phobius"/>
    </source>
</evidence>
<organism evidence="3 4">
    <name type="scientific">Lolium multiflorum</name>
    <name type="common">Italian ryegrass</name>
    <name type="synonym">Lolium perenne subsp. multiflorum</name>
    <dbReference type="NCBI Taxonomy" id="4521"/>
    <lineage>
        <taxon>Eukaryota</taxon>
        <taxon>Viridiplantae</taxon>
        <taxon>Streptophyta</taxon>
        <taxon>Embryophyta</taxon>
        <taxon>Tracheophyta</taxon>
        <taxon>Spermatophyta</taxon>
        <taxon>Magnoliopsida</taxon>
        <taxon>Liliopsida</taxon>
        <taxon>Poales</taxon>
        <taxon>Poaceae</taxon>
        <taxon>BOP clade</taxon>
        <taxon>Pooideae</taxon>
        <taxon>Poodae</taxon>
        <taxon>Poeae</taxon>
        <taxon>Poeae Chloroplast Group 2 (Poeae type)</taxon>
        <taxon>Loliodinae</taxon>
        <taxon>Loliinae</taxon>
        <taxon>Lolium</taxon>
    </lineage>
</organism>
<name>A0AAD8RG91_LOLMU</name>
<keyword evidence="2" id="KW-0472">Membrane</keyword>
<dbReference type="AlphaFoldDB" id="A0AAD8RG91"/>
<evidence type="ECO:0000256" key="1">
    <source>
        <dbReference type="SAM" id="MobiDB-lite"/>
    </source>
</evidence>
<feature type="region of interest" description="Disordered" evidence="1">
    <location>
        <begin position="1"/>
        <end position="34"/>
    </location>
</feature>
<reference evidence="3" key="1">
    <citation type="submission" date="2023-07" db="EMBL/GenBank/DDBJ databases">
        <title>A chromosome-level genome assembly of Lolium multiflorum.</title>
        <authorList>
            <person name="Chen Y."/>
            <person name="Copetti D."/>
            <person name="Kolliker R."/>
            <person name="Studer B."/>
        </authorList>
    </citation>
    <scope>NUCLEOTIDE SEQUENCE</scope>
    <source>
        <strain evidence="3">02402/16</strain>
        <tissue evidence="3">Leaf</tissue>
    </source>
</reference>
<keyword evidence="2" id="KW-1133">Transmembrane helix</keyword>
<dbReference type="Proteomes" id="UP001231189">
    <property type="component" value="Unassembled WGS sequence"/>
</dbReference>
<gene>
    <name evidence="3" type="ORF">QYE76_025161</name>
</gene>
<comment type="caution">
    <text evidence="3">The sequence shown here is derived from an EMBL/GenBank/DDBJ whole genome shotgun (WGS) entry which is preliminary data.</text>
</comment>
<accession>A0AAD8RG91</accession>
<keyword evidence="2" id="KW-0812">Transmembrane</keyword>
<sequence>MENYSLLMGDSGVDEDGGGVDGGAFRGTSPSRRNRDFCPPILASRWRRLWKRIFTIVYLLPMNMKSHKSNTSSPRRSAAVAALVAFLLLLGLVSLYDLTLSDRR</sequence>
<proteinExistence type="predicted"/>